<comment type="caution">
    <text evidence="14">The sequence shown here is derived from an EMBL/GenBank/DDBJ whole genome shotgun (WGS) entry which is preliminary data.</text>
</comment>
<evidence type="ECO:0000256" key="8">
    <source>
        <dbReference type="ARBA" id="ARBA00023125"/>
    </source>
</evidence>
<evidence type="ECO:0000256" key="6">
    <source>
        <dbReference type="ARBA" id="ARBA00022833"/>
    </source>
</evidence>
<comment type="subcellular location">
    <subcellularLocation>
        <location evidence="1">Nucleus</location>
    </subcellularLocation>
</comment>
<keyword evidence="9" id="KW-0804">Transcription</keyword>
<proteinExistence type="inferred from homology"/>
<evidence type="ECO:0000256" key="7">
    <source>
        <dbReference type="ARBA" id="ARBA00023015"/>
    </source>
</evidence>
<dbReference type="FunFam" id="3.30.160.60:FF:000382">
    <property type="entry name" value="zinc finger protein 35 isoform X4"/>
    <property type="match status" value="1"/>
</dbReference>
<dbReference type="GO" id="GO:0008270">
    <property type="term" value="F:zinc ion binding"/>
    <property type="evidence" value="ECO:0007669"/>
    <property type="project" value="UniProtKB-KW"/>
</dbReference>
<gene>
    <name evidence="14" type="ORF">UPYG_G00004750</name>
</gene>
<feature type="domain" description="C2H2-type" evidence="13">
    <location>
        <begin position="410"/>
        <end position="437"/>
    </location>
</feature>
<organism evidence="14 15">
    <name type="scientific">Umbra pygmaea</name>
    <name type="common">Eastern mudminnow</name>
    <dbReference type="NCBI Taxonomy" id="75934"/>
    <lineage>
        <taxon>Eukaryota</taxon>
        <taxon>Metazoa</taxon>
        <taxon>Chordata</taxon>
        <taxon>Craniata</taxon>
        <taxon>Vertebrata</taxon>
        <taxon>Euteleostomi</taxon>
        <taxon>Actinopterygii</taxon>
        <taxon>Neopterygii</taxon>
        <taxon>Teleostei</taxon>
        <taxon>Protacanthopterygii</taxon>
        <taxon>Esociformes</taxon>
        <taxon>Umbridae</taxon>
        <taxon>Umbra</taxon>
    </lineage>
</organism>
<dbReference type="SMART" id="SM00355">
    <property type="entry name" value="ZnF_C2H2"/>
    <property type="match status" value="6"/>
</dbReference>
<dbReference type="FunFam" id="3.30.160.60:FF:000875">
    <property type="entry name" value="zinc finger protein 236 isoform X7"/>
    <property type="match status" value="1"/>
</dbReference>
<evidence type="ECO:0000256" key="1">
    <source>
        <dbReference type="ARBA" id="ARBA00004123"/>
    </source>
</evidence>
<dbReference type="PANTHER" id="PTHR24406">
    <property type="entry name" value="TRANSCRIPTIONAL REPRESSOR CTCFL-RELATED"/>
    <property type="match status" value="1"/>
</dbReference>
<dbReference type="Gene3D" id="3.30.160.60">
    <property type="entry name" value="Classic Zinc Finger"/>
    <property type="match status" value="5"/>
</dbReference>
<feature type="domain" description="C2H2-type" evidence="13">
    <location>
        <begin position="438"/>
        <end position="461"/>
    </location>
</feature>
<dbReference type="EMBL" id="JAGEUA010000001">
    <property type="protein sequence ID" value="KAL1020794.1"/>
    <property type="molecule type" value="Genomic_DNA"/>
</dbReference>
<comment type="similarity">
    <text evidence="2">Belongs to the krueppel C2H2-type zinc-finger protein family.</text>
</comment>
<feature type="domain" description="C2H2-type" evidence="13">
    <location>
        <begin position="354"/>
        <end position="381"/>
    </location>
</feature>
<dbReference type="AlphaFoldDB" id="A0ABD0XH63"/>
<evidence type="ECO:0000259" key="13">
    <source>
        <dbReference type="PROSITE" id="PS50157"/>
    </source>
</evidence>
<keyword evidence="10" id="KW-0539">Nucleus</keyword>
<dbReference type="PROSITE" id="PS50157">
    <property type="entry name" value="ZINC_FINGER_C2H2_2"/>
    <property type="match status" value="5"/>
</dbReference>
<evidence type="ECO:0000256" key="2">
    <source>
        <dbReference type="ARBA" id="ARBA00006991"/>
    </source>
</evidence>
<dbReference type="Pfam" id="PF00096">
    <property type="entry name" value="zf-C2H2"/>
    <property type="match status" value="3"/>
</dbReference>
<feature type="region of interest" description="Disordered" evidence="12">
    <location>
        <begin position="458"/>
        <end position="592"/>
    </location>
</feature>
<dbReference type="FunFam" id="3.30.160.60:FF:000100">
    <property type="entry name" value="Zinc finger 45-like"/>
    <property type="match status" value="1"/>
</dbReference>
<dbReference type="Proteomes" id="UP001557470">
    <property type="component" value="Unassembled WGS sequence"/>
</dbReference>
<name>A0ABD0XH63_UMBPY</name>
<feature type="domain" description="C2H2-type" evidence="13">
    <location>
        <begin position="297"/>
        <end position="319"/>
    </location>
</feature>
<evidence type="ECO:0000256" key="5">
    <source>
        <dbReference type="ARBA" id="ARBA00022771"/>
    </source>
</evidence>
<keyword evidence="3" id="KW-0479">Metal-binding</keyword>
<keyword evidence="8" id="KW-0238">DNA-binding</keyword>
<dbReference type="InterPro" id="IPR036236">
    <property type="entry name" value="Znf_C2H2_sf"/>
</dbReference>
<keyword evidence="7" id="KW-0805">Transcription regulation</keyword>
<dbReference type="SUPFAM" id="SSF57667">
    <property type="entry name" value="beta-beta-alpha zinc fingers"/>
    <property type="match status" value="3"/>
</dbReference>
<evidence type="ECO:0000256" key="11">
    <source>
        <dbReference type="PROSITE-ProRule" id="PRU00042"/>
    </source>
</evidence>
<feature type="compositionally biased region" description="Polar residues" evidence="12">
    <location>
        <begin position="468"/>
        <end position="480"/>
    </location>
</feature>
<evidence type="ECO:0000256" key="10">
    <source>
        <dbReference type="ARBA" id="ARBA00023242"/>
    </source>
</evidence>
<protein>
    <recommendedName>
        <fullName evidence="13">C2H2-type domain-containing protein</fullName>
    </recommendedName>
</protein>
<evidence type="ECO:0000256" key="12">
    <source>
        <dbReference type="SAM" id="MobiDB-lite"/>
    </source>
</evidence>
<dbReference type="InterPro" id="IPR013087">
    <property type="entry name" value="Znf_C2H2_type"/>
</dbReference>
<keyword evidence="5 11" id="KW-0863">Zinc-finger</keyword>
<dbReference type="GO" id="GO:0003677">
    <property type="term" value="F:DNA binding"/>
    <property type="evidence" value="ECO:0007669"/>
    <property type="project" value="UniProtKB-KW"/>
</dbReference>
<dbReference type="CDD" id="cd10442">
    <property type="entry name" value="GIY-YIG_PLEs"/>
    <property type="match status" value="1"/>
</dbReference>
<feature type="compositionally biased region" description="Basic and acidic residues" evidence="12">
    <location>
        <begin position="583"/>
        <end position="592"/>
    </location>
</feature>
<feature type="compositionally biased region" description="Acidic residues" evidence="12">
    <location>
        <begin position="214"/>
        <end position="265"/>
    </location>
</feature>
<keyword evidence="6" id="KW-0862">Zinc</keyword>
<feature type="compositionally biased region" description="Acidic residues" evidence="12">
    <location>
        <begin position="535"/>
        <end position="545"/>
    </location>
</feature>
<evidence type="ECO:0000256" key="9">
    <source>
        <dbReference type="ARBA" id="ARBA00023163"/>
    </source>
</evidence>
<dbReference type="InterPro" id="IPR035901">
    <property type="entry name" value="GIY-YIG_endonuc_sf"/>
</dbReference>
<dbReference type="InterPro" id="IPR050888">
    <property type="entry name" value="ZnF_C2H2-type_TF"/>
</dbReference>
<evidence type="ECO:0000313" key="15">
    <source>
        <dbReference type="Proteomes" id="UP001557470"/>
    </source>
</evidence>
<keyword evidence="4" id="KW-0677">Repeat</keyword>
<sequence>MIMDITRVEKVMSVLTEGCQYQMSSCNIMVPPPSSCVPLKHSVSTQTFYYRNNFKNKAVQVWPDSTNVRVNTSLKENLPHNRETSLCSVKVYRARKYVVYEDCLLPLFKACPVCHSTCSIDQFIQDTLLTINQTCDHCDHRSQWRSCSFNLPVGSLASLTDASTGPPISFAVHSLENEDNDELQLEYDEVVCNNSLEDFQTLVFETTLCLDIDEENLNDEEDGEGDVEEGDVEEGDVEEGDGEGDVEEEDGEGDVEEENVEEEELVSDKKDSPVLCPDCGTLTKSFKAHVCEHIKPFNCEDCGKRFVNQASLEQHSIVHQTGYVHNCMYCLKSFQNRPEKLRHEESHPRVDKPFTCPHCRTQFRLMSARDKHILNHRGRKRHFCKICKLEFTGTNTLNRHMLVHSKEKPYKCPECERSFNQSGHLKSHMRLHTGERPYKCQHCSKSFNHNVSLKSHVLRYHPDGGSGTKQQENNSETESIQLVDIGESQEPNIETGQERVKRTIRKRKQPTFDLEEPGESRGNTDSENNQNVEGSDSESDSDSEFNPEKGMGSDSDSDFTSEGKKKYVKKRTTGRPKGRPRKRPETTREDQIDPEKKCNIIYEIPCLSCNKTYIGETGRSFSTRKNEHRKECEKETAGVRTRAIKEKAEQENLKSAISDHCKRENHIMNWKEAKIIQTESNKYHRWISEAVEIRKRAPPTVNRDEGAYQLSHTWGAVLHKLSLPSGGRCRGTSRDGDIEGALDGGEVQCHSITQVE</sequence>
<feature type="region of interest" description="Disordered" evidence="12">
    <location>
        <begin position="214"/>
        <end position="270"/>
    </location>
</feature>
<feature type="compositionally biased region" description="Basic residues" evidence="12">
    <location>
        <begin position="566"/>
        <end position="582"/>
    </location>
</feature>
<evidence type="ECO:0000256" key="4">
    <source>
        <dbReference type="ARBA" id="ARBA00022737"/>
    </source>
</evidence>
<reference evidence="14 15" key="1">
    <citation type="submission" date="2024-06" db="EMBL/GenBank/DDBJ databases">
        <authorList>
            <person name="Pan Q."/>
            <person name="Wen M."/>
            <person name="Jouanno E."/>
            <person name="Zahm M."/>
            <person name="Klopp C."/>
            <person name="Cabau C."/>
            <person name="Louis A."/>
            <person name="Berthelot C."/>
            <person name="Parey E."/>
            <person name="Roest Crollius H."/>
            <person name="Montfort J."/>
            <person name="Robinson-Rechavi M."/>
            <person name="Bouchez O."/>
            <person name="Lampietro C."/>
            <person name="Lopez Roques C."/>
            <person name="Donnadieu C."/>
            <person name="Postlethwait J."/>
            <person name="Bobe J."/>
            <person name="Verreycken H."/>
            <person name="Guiguen Y."/>
        </authorList>
    </citation>
    <scope>NUCLEOTIDE SEQUENCE [LARGE SCALE GENOMIC DNA]</scope>
    <source>
        <strain evidence="14">Up_M1</strain>
        <tissue evidence="14">Testis</tissue>
    </source>
</reference>
<evidence type="ECO:0000256" key="3">
    <source>
        <dbReference type="ARBA" id="ARBA00022723"/>
    </source>
</evidence>
<dbReference type="GO" id="GO:0005634">
    <property type="term" value="C:nucleus"/>
    <property type="evidence" value="ECO:0007669"/>
    <property type="project" value="UniProtKB-SubCell"/>
</dbReference>
<feature type="domain" description="C2H2-type" evidence="13">
    <location>
        <begin position="382"/>
        <end position="409"/>
    </location>
</feature>
<evidence type="ECO:0000313" key="14">
    <source>
        <dbReference type="EMBL" id="KAL1020794.1"/>
    </source>
</evidence>
<dbReference type="Gene3D" id="3.40.1440.10">
    <property type="entry name" value="GIY-YIG endonuclease"/>
    <property type="match status" value="1"/>
</dbReference>
<accession>A0ABD0XH63</accession>
<keyword evidence="15" id="KW-1185">Reference proteome</keyword>
<dbReference type="PROSITE" id="PS00028">
    <property type="entry name" value="ZINC_FINGER_C2H2_1"/>
    <property type="match status" value="6"/>
</dbReference>